<dbReference type="Gene3D" id="3.80.10.10">
    <property type="entry name" value="Ribonuclease Inhibitor"/>
    <property type="match status" value="1"/>
</dbReference>
<dbReference type="GO" id="GO:0005737">
    <property type="term" value="C:cytoplasm"/>
    <property type="evidence" value="ECO:0007669"/>
    <property type="project" value="TreeGrafter"/>
</dbReference>
<dbReference type="PANTHER" id="PTHR15454">
    <property type="entry name" value="NISCHARIN RELATED"/>
    <property type="match status" value="1"/>
</dbReference>
<keyword evidence="2" id="KW-0677">Repeat</keyword>
<evidence type="ECO:0000313" key="4">
    <source>
        <dbReference type="Proteomes" id="UP000481153"/>
    </source>
</evidence>
<evidence type="ECO:0000256" key="2">
    <source>
        <dbReference type="ARBA" id="ARBA00022737"/>
    </source>
</evidence>
<dbReference type="Pfam" id="PF14580">
    <property type="entry name" value="LRR_9"/>
    <property type="match status" value="1"/>
</dbReference>
<dbReference type="Proteomes" id="UP000481153">
    <property type="component" value="Unassembled WGS sequence"/>
</dbReference>
<keyword evidence="4" id="KW-1185">Reference proteome</keyword>
<proteinExistence type="predicted"/>
<protein>
    <recommendedName>
        <fullName evidence="5">U2A'/phosphoprotein 32 family A C-terminal domain-containing protein</fullName>
    </recommendedName>
</protein>
<dbReference type="VEuPathDB" id="FungiDB:AeMF1_015932"/>
<dbReference type="InterPro" id="IPR001611">
    <property type="entry name" value="Leu-rich_rpt"/>
</dbReference>
<keyword evidence="1" id="KW-0433">Leucine-rich repeat</keyword>
<dbReference type="AlphaFoldDB" id="A0A6G0WSN3"/>
<accession>A0A6G0WSN3</accession>
<dbReference type="EMBL" id="VJMJ01000154">
    <property type="protein sequence ID" value="KAF0730458.1"/>
    <property type="molecule type" value="Genomic_DNA"/>
</dbReference>
<sequence length="437" mass="48375">MIDGGAGDAGRVNLSERGLTSDTADRALHMFPAAHCIDLSRNNIGMQMIQLFAVVELIFECHHISRCSRSSTTSSVCSLGTDAIKHLSRVIDLSYNRLDDVGALIFCTELRTVDLRGNRLTSTKGFESLKHLERVDLSENVIEEPEAIRSLSLNTSLTTLSLKGNPIANTLDYRIMLLDLVPQVSFLDGKRYVLPLVLTFSRYSDRQSRQQFRCPQANSYAYMYDAKKQFQCMRSNSTQGMPTATLTRARLRNHSAPAPSSSPMELVPQSSPLPTTFPTQDISTVHRPAPAHASYCPKSLRTSSAPSMKLDKYKRQKAQEQVTSSTPVYVSLFDRVADASGVKRCPSTGKPKVATKRKNVISPPKGKVQAVQLRNGGTFVPRRQLMPNDDRAAECVPNKQDSSLNRSQIKVLGLIQDLIQHKRQTIATLNKNGQLTA</sequence>
<organism evidence="3 4">
    <name type="scientific">Aphanomyces euteiches</name>
    <dbReference type="NCBI Taxonomy" id="100861"/>
    <lineage>
        <taxon>Eukaryota</taxon>
        <taxon>Sar</taxon>
        <taxon>Stramenopiles</taxon>
        <taxon>Oomycota</taxon>
        <taxon>Saprolegniomycetes</taxon>
        <taxon>Saprolegniales</taxon>
        <taxon>Verrucalvaceae</taxon>
        <taxon>Aphanomyces</taxon>
    </lineage>
</organism>
<evidence type="ECO:0000256" key="1">
    <source>
        <dbReference type="ARBA" id="ARBA00022614"/>
    </source>
</evidence>
<dbReference type="PROSITE" id="PS51450">
    <property type="entry name" value="LRR"/>
    <property type="match status" value="1"/>
</dbReference>
<dbReference type="SUPFAM" id="SSF52058">
    <property type="entry name" value="L domain-like"/>
    <property type="match status" value="1"/>
</dbReference>
<dbReference type="InterPro" id="IPR032675">
    <property type="entry name" value="LRR_dom_sf"/>
</dbReference>
<reference evidence="3 4" key="1">
    <citation type="submission" date="2019-07" db="EMBL/GenBank/DDBJ databases">
        <title>Genomics analysis of Aphanomyces spp. identifies a new class of oomycete effector associated with host adaptation.</title>
        <authorList>
            <person name="Gaulin E."/>
        </authorList>
    </citation>
    <scope>NUCLEOTIDE SEQUENCE [LARGE SCALE GENOMIC DNA]</scope>
    <source>
        <strain evidence="3 4">ATCC 201684</strain>
    </source>
</reference>
<gene>
    <name evidence="3" type="ORF">Ae201684_012158</name>
</gene>
<evidence type="ECO:0000313" key="3">
    <source>
        <dbReference type="EMBL" id="KAF0730458.1"/>
    </source>
</evidence>
<comment type="caution">
    <text evidence="3">The sequence shown here is derived from an EMBL/GenBank/DDBJ whole genome shotgun (WGS) entry which is preliminary data.</text>
</comment>
<evidence type="ECO:0008006" key="5">
    <source>
        <dbReference type="Google" id="ProtNLM"/>
    </source>
</evidence>
<name>A0A6G0WSN3_9STRA</name>